<evidence type="ECO:0000313" key="2">
    <source>
        <dbReference type="EMBL" id="KUK18695.1"/>
    </source>
</evidence>
<protein>
    <recommendedName>
        <fullName evidence="1">Transglutaminase-like domain-containing protein</fullName>
    </recommendedName>
</protein>
<dbReference type="InterPro" id="IPR038765">
    <property type="entry name" value="Papain-like_cys_pep_sf"/>
</dbReference>
<comment type="caution">
    <text evidence="2">The sequence shown here is derived from an EMBL/GenBank/DDBJ whole genome shotgun (WGS) entry which is preliminary data.</text>
</comment>
<dbReference type="EMBL" id="LGFD01000001">
    <property type="protein sequence ID" value="KUK18695.1"/>
    <property type="molecule type" value="Genomic_DNA"/>
</dbReference>
<dbReference type="InterPro" id="IPR002931">
    <property type="entry name" value="Transglutaminase-like"/>
</dbReference>
<dbReference type="AlphaFoldDB" id="A0A101ENS5"/>
<evidence type="ECO:0000259" key="1">
    <source>
        <dbReference type="Pfam" id="PF01841"/>
    </source>
</evidence>
<dbReference type="PATRIC" id="fig|172049.5.peg.441"/>
<dbReference type="PANTHER" id="PTHR35902">
    <property type="entry name" value="S-LAYER DOMAIN-LIKE PROTEIN-RELATED"/>
    <property type="match status" value="1"/>
</dbReference>
<accession>A0A101ENS5</accession>
<dbReference type="Pfam" id="PF01841">
    <property type="entry name" value="Transglut_core"/>
    <property type="match status" value="1"/>
</dbReference>
<dbReference type="SUPFAM" id="SSF54001">
    <property type="entry name" value="Cysteine proteinases"/>
    <property type="match status" value="1"/>
</dbReference>
<dbReference type="PANTHER" id="PTHR35902:SF3">
    <property type="entry name" value="NPCBM-ASSOCIATED, NEW3 DOMAIN OF ALPHA-GALACTOSIDASE"/>
    <property type="match status" value="1"/>
</dbReference>
<dbReference type="PROSITE" id="PS51257">
    <property type="entry name" value="PROKAR_LIPOPROTEIN"/>
    <property type="match status" value="1"/>
</dbReference>
<gene>
    <name evidence="2" type="ORF">XD54_0080</name>
</gene>
<reference evidence="3" key="1">
    <citation type="journal article" date="2015" name="MBio">
        <title>Genome-Resolved Metagenomic Analysis Reveals Roles for Candidate Phyla and Other Microbial Community Members in Biogeochemical Transformations in Oil Reservoirs.</title>
        <authorList>
            <person name="Hu P."/>
            <person name="Tom L."/>
            <person name="Singh A."/>
            <person name="Thomas B.C."/>
            <person name="Baker B.J."/>
            <person name="Piceno Y.M."/>
            <person name="Andersen G.L."/>
            <person name="Banfield J.F."/>
        </authorList>
    </citation>
    <scope>NUCLEOTIDE SEQUENCE [LARGE SCALE GENOMIC DNA]</scope>
</reference>
<dbReference type="RefSeq" id="WP_283217181.1">
    <property type="nucleotide sequence ID" value="NZ_LGFD01000001.1"/>
</dbReference>
<proteinExistence type="predicted"/>
<sequence length="536" mass="61702">MKHLKLISIALIFLIFVSGCLVKEPAKVDITVDKSVVKEENVFHLIVKINNTGKVAITGINLYLNDPRFKISQNPKFDAPLGVGQAREFIWILTAPKDAGRYFLKVSVEVIDELQRTWGGFYKEFIINVIEKENEIPSLGILNAIITSPTEVMGGNDFQLQITLQNVGNGPVKIKGIFVYPLEGMEVTKTPSLPNDISPGEVIKLNYTIKTPYMPKTGYLTISIVYMEGDIEKRELKNKFVKVIWTPWDYGEEILKMAYGEEYYWINLQYLVDEYWKEKFNSSPIVDRDVLRNTFLKAIYGAQSEKEAAQKIYNFITSKYSLGNKTTSLNLTEIMSKKEISYEEATLLFTGALRSFNIPSRVISLYNGTDCTQNAISEFYFAGLWYVVDFKRGFFGSRKEYLSTPYFPKTYQMLTQEVYNLVAHSPEELKGHEHLDVTPEYLVNIEKDLTEVVTEKLSPVFKPRLSMVLADMGKNERIFTLFLFASASEDELNLIFEKTTPKNLAKNIDALYSFYKDKPWPEDFRKYWNILKEVHE</sequence>
<evidence type="ECO:0000313" key="3">
    <source>
        <dbReference type="Proteomes" id="UP000053911"/>
    </source>
</evidence>
<dbReference type="Gene3D" id="3.10.620.30">
    <property type="match status" value="1"/>
</dbReference>
<dbReference type="Proteomes" id="UP000053911">
    <property type="component" value="Unassembled WGS sequence"/>
</dbReference>
<name>A0A101ENS5_9EURY</name>
<feature type="domain" description="Transglutaminase-like" evidence="1">
    <location>
        <begin position="300"/>
        <end position="389"/>
    </location>
</feature>
<organism evidence="2 3">
    <name type="scientific">Thermococcus sibiricus</name>
    <dbReference type="NCBI Taxonomy" id="172049"/>
    <lineage>
        <taxon>Archaea</taxon>
        <taxon>Methanobacteriati</taxon>
        <taxon>Methanobacteriota</taxon>
        <taxon>Thermococci</taxon>
        <taxon>Thermococcales</taxon>
        <taxon>Thermococcaceae</taxon>
        <taxon>Thermococcus</taxon>
    </lineage>
</organism>